<dbReference type="OrthoDB" id="1898716at2759"/>
<dbReference type="PROSITE" id="PS50158">
    <property type="entry name" value="ZF_CCHC"/>
    <property type="match status" value="1"/>
</dbReference>
<dbReference type="InterPro" id="IPR036875">
    <property type="entry name" value="Znf_CCHC_sf"/>
</dbReference>
<dbReference type="GO" id="GO:0003676">
    <property type="term" value="F:nucleic acid binding"/>
    <property type="evidence" value="ECO:0007669"/>
    <property type="project" value="InterPro"/>
</dbReference>
<dbReference type="Gene3D" id="4.10.60.10">
    <property type="entry name" value="Zinc finger, CCHC-type"/>
    <property type="match status" value="1"/>
</dbReference>
<name>A0A835M5X0_9MAGN</name>
<protein>
    <recommendedName>
        <fullName evidence="2">CCHC-type domain-containing protein</fullName>
    </recommendedName>
</protein>
<gene>
    <name evidence="3" type="ORF">IFM89_036659</name>
</gene>
<dbReference type="Proteomes" id="UP000631114">
    <property type="component" value="Unassembled WGS sequence"/>
</dbReference>
<keyword evidence="1" id="KW-0479">Metal-binding</keyword>
<reference evidence="3 4" key="1">
    <citation type="submission" date="2020-10" db="EMBL/GenBank/DDBJ databases">
        <title>The Coptis chinensis genome and diversification of protoberbering-type alkaloids.</title>
        <authorList>
            <person name="Wang B."/>
            <person name="Shu S."/>
            <person name="Song C."/>
            <person name="Liu Y."/>
        </authorList>
    </citation>
    <scope>NUCLEOTIDE SEQUENCE [LARGE SCALE GENOMIC DNA]</scope>
    <source>
        <strain evidence="3">HL-2020</strain>
        <tissue evidence="3">Leaf</tissue>
    </source>
</reference>
<evidence type="ECO:0000313" key="4">
    <source>
        <dbReference type="Proteomes" id="UP000631114"/>
    </source>
</evidence>
<proteinExistence type="predicted"/>
<dbReference type="SMART" id="SM00343">
    <property type="entry name" value="ZnF_C2HC"/>
    <property type="match status" value="1"/>
</dbReference>
<evidence type="ECO:0000256" key="1">
    <source>
        <dbReference type="PROSITE-ProRule" id="PRU00047"/>
    </source>
</evidence>
<dbReference type="Pfam" id="PF00098">
    <property type="entry name" value="zf-CCHC"/>
    <property type="match status" value="1"/>
</dbReference>
<evidence type="ECO:0000259" key="2">
    <source>
        <dbReference type="PROSITE" id="PS50158"/>
    </source>
</evidence>
<evidence type="ECO:0000313" key="3">
    <source>
        <dbReference type="EMBL" id="KAF9611876.1"/>
    </source>
</evidence>
<dbReference type="Pfam" id="PF03732">
    <property type="entry name" value="Retrotrans_gag"/>
    <property type="match status" value="1"/>
</dbReference>
<dbReference type="InterPro" id="IPR001878">
    <property type="entry name" value="Znf_CCHC"/>
</dbReference>
<dbReference type="SUPFAM" id="SSF57756">
    <property type="entry name" value="Retrovirus zinc finger-like domains"/>
    <property type="match status" value="1"/>
</dbReference>
<sequence length="304" mass="34695">MSKDRKVSWVATRLHGFALIWWSKFLQQRLRQNLGQVTTWEHMKEALVTKFVPMNYAQQLYGKLQNLKQDPKIMQEYTESFYRLQSRCNLPERVKKSAFVVICMVLGEIFGPKRIVKCYSCGKKGHVQANCPKKSVLTIAMESPQLETNDEAYIDTYEGILTPTDTGFPMLLAHVSPIHESARGNVFRQNATLYNPLASKTCPAHVVLASKTSKKVHPFKVGDFEELAEIVRVGVRMGDFSDYVLCHVYGTRDANRANRNLLHANGFSVSEDLHFPIHLQLSQPEHQNYESPTRAAKLGRLQLQ</sequence>
<keyword evidence="1" id="KW-0863">Zinc-finger</keyword>
<accession>A0A835M5X0</accession>
<dbReference type="PANTHER" id="PTHR35046">
    <property type="entry name" value="ZINC KNUCKLE (CCHC-TYPE) FAMILY PROTEIN"/>
    <property type="match status" value="1"/>
</dbReference>
<organism evidence="3 4">
    <name type="scientific">Coptis chinensis</name>
    <dbReference type="NCBI Taxonomy" id="261450"/>
    <lineage>
        <taxon>Eukaryota</taxon>
        <taxon>Viridiplantae</taxon>
        <taxon>Streptophyta</taxon>
        <taxon>Embryophyta</taxon>
        <taxon>Tracheophyta</taxon>
        <taxon>Spermatophyta</taxon>
        <taxon>Magnoliopsida</taxon>
        <taxon>Ranunculales</taxon>
        <taxon>Ranunculaceae</taxon>
        <taxon>Coptidoideae</taxon>
        <taxon>Coptis</taxon>
    </lineage>
</organism>
<dbReference type="AlphaFoldDB" id="A0A835M5X0"/>
<feature type="domain" description="CCHC-type" evidence="2">
    <location>
        <begin position="117"/>
        <end position="133"/>
    </location>
</feature>
<keyword evidence="4" id="KW-1185">Reference proteome</keyword>
<keyword evidence="1" id="KW-0862">Zinc</keyword>
<dbReference type="EMBL" id="JADFTS010000004">
    <property type="protein sequence ID" value="KAF9611876.1"/>
    <property type="molecule type" value="Genomic_DNA"/>
</dbReference>
<dbReference type="InterPro" id="IPR005162">
    <property type="entry name" value="Retrotrans_gag_dom"/>
</dbReference>
<dbReference type="PANTHER" id="PTHR35046:SF26">
    <property type="entry name" value="RNA-DIRECTED DNA POLYMERASE"/>
    <property type="match status" value="1"/>
</dbReference>
<comment type="caution">
    <text evidence="3">The sequence shown here is derived from an EMBL/GenBank/DDBJ whole genome shotgun (WGS) entry which is preliminary data.</text>
</comment>
<dbReference type="GO" id="GO:0008270">
    <property type="term" value="F:zinc ion binding"/>
    <property type="evidence" value="ECO:0007669"/>
    <property type="project" value="UniProtKB-KW"/>
</dbReference>